<dbReference type="InterPro" id="IPR039532">
    <property type="entry name" value="TetR_C_Firmicutes"/>
</dbReference>
<keyword evidence="1" id="KW-0678">Repressor</keyword>
<dbReference type="Pfam" id="PF00440">
    <property type="entry name" value="TetR_N"/>
    <property type="match status" value="1"/>
</dbReference>
<gene>
    <name evidence="5" type="ORF">M5W82_17440</name>
</gene>
<dbReference type="Proteomes" id="UP001527052">
    <property type="component" value="Unassembled WGS sequence"/>
</dbReference>
<keyword evidence="6" id="KW-1185">Reference proteome</keyword>
<sequence>MSKTDRRIIRTKNEIKQAFFSLLSEKNFEAITVRDITELANINRGTFYLHYVDKYNLLEQYENEIFEKFNAILDATTNLDLDINQFKQERLPVMIQILQVFYEEADFLKLILGPNGDPYFHEKMRQFFVRYFNAYLGNRTDKSKWRFPIELTLAYNSNAILGVITYWLQHDTQQSPEEIATMLIETILKGPFEASGLRSIFEKDSE</sequence>
<name>A0ABT4EST4_9BACI</name>
<evidence type="ECO:0000259" key="4">
    <source>
        <dbReference type="PROSITE" id="PS50977"/>
    </source>
</evidence>
<evidence type="ECO:0000313" key="5">
    <source>
        <dbReference type="EMBL" id="MCY9548710.1"/>
    </source>
</evidence>
<reference evidence="5 6" key="1">
    <citation type="submission" date="2022-05" db="EMBL/GenBank/DDBJ databases">
        <title>Genome Sequencing of Bee-Associated Microbes.</title>
        <authorList>
            <person name="Dunlap C."/>
        </authorList>
    </citation>
    <scope>NUCLEOTIDE SEQUENCE [LARGE SCALE GENOMIC DNA]</scope>
    <source>
        <strain evidence="5 6">NRRL BD-083</strain>
    </source>
</reference>
<proteinExistence type="predicted"/>
<dbReference type="SUPFAM" id="SSF46689">
    <property type="entry name" value="Homeodomain-like"/>
    <property type="match status" value="1"/>
</dbReference>
<keyword evidence="2 3" id="KW-0238">DNA-binding</keyword>
<dbReference type="RefSeq" id="WP_268638745.1">
    <property type="nucleotide sequence ID" value="NZ_JAMDLZ010000033.1"/>
</dbReference>
<evidence type="ECO:0000256" key="2">
    <source>
        <dbReference type="ARBA" id="ARBA00023125"/>
    </source>
</evidence>
<dbReference type="PANTHER" id="PTHR43479:SF7">
    <property type="entry name" value="TETR-FAMILY TRANSCRIPTIONAL REGULATOR"/>
    <property type="match status" value="1"/>
</dbReference>
<dbReference type="InterPro" id="IPR001647">
    <property type="entry name" value="HTH_TetR"/>
</dbReference>
<dbReference type="PROSITE" id="PS50977">
    <property type="entry name" value="HTH_TETR_2"/>
    <property type="match status" value="1"/>
</dbReference>
<accession>A0ABT4EST4</accession>
<dbReference type="EMBL" id="JAMDLZ010000033">
    <property type="protein sequence ID" value="MCY9548710.1"/>
    <property type="molecule type" value="Genomic_DNA"/>
</dbReference>
<evidence type="ECO:0000256" key="3">
    <source>
        <dbReference type="PROSITE-ProRule" id="PRU00335"/>
    </source>
</evidence>
<feature type="domain" description="HTH tetR-type" evidence="4">
    <location>
        <begin position="9"/>
        <end position="69"/>
    </location>
</feature>
<evidence type="ECO:0000256" key="1">
    <source>
        <dbReference type="ARBA" id="ARBA00022491"/>
    </source>
</evidence>
<comment type="caution">
    <text evidence="5">The sequence shown here is derived from an EMBL/GenBank/DDBJ whole genome shotgun (WGS) entry which is preliminary data.</text>
</comment>
<organism evidence="5 6">
    <name type="scientific">Lysinibacillus xylanilyticus</name>
    <dbReference type="NCBI Taxonomy" id="582475"/>
    <lineage>
        <taxon>Bacteria</taxon>
        <taxon>Bacillati</taxon>
        <taxon>Bacillota</taxon>
        <taxon>Bacilli</taxon>
        <taxon>Bacillales</taxon>
        <taxon>Bacillaceae</taxon>
        <taxon>Lysinibacillus</taxon>
    </lineage>
</organism>
<dbReference type="Gene3D" id="1.10.357.10">
    <property type="entry name" value="Tetracycline Repressor, domain 2"/>
    <property type="match status" value="1"/>
</dbReference>
<dbReference type="InterPro" id="IPR050624">
    <property type="entry name" value="HTH-type_Tx_Regulator"/>
</dbReference>
<dbReference type="InterPro" id="IPR009057">
    <property type="entry name" value="Homeodomain-like_sf"/>
</dbReference>
<feature type="DNA-binding region" description="H-T-H motif" evidence="3">
    <location>
        <begin position="32"/>
        <end position="51"/>
    </location>
</feature>
<evidence type="ECO:0000313" key="6">
    <source>
        <dbReference type="Proteomes" id="UP001527052"/>
    </source>
</evidence>
<dbReference type="PANTHER" id="PTHR43479">
    <property type="entry name" value="ACREF/ENVCD OPERON REPRESSOR-RELATED"/>
    <property type="match status" value="1"/>
</dbReference>
<protein>
    <submittedName>
        <fullName evidence="5">TetR/AcrR family transcriptional regulator</fullName>
    </submittedName>
</protein>
<dbReference type="Pfam" id="PF14278">
    <property type="entry name" value="TetR_C_8"/>
    <property type="match status" value="1"/>
</dbReference>